<name>A0ABW0EQS7_9PSEU</name>
<evidence type="ECO:0000259" key="3">
    <source>
        <dbReference type="Pfam" id="PF00823"/>
    </source>
</evidence>
<feature type="domain" description="PPE" evidence="3">
    <location>
        <begin position="57"/>
        <end position="131"/>
    </location>
</feature>
<feature type="compositionally biased region" description="Low complexity" evidence="2">
    <location>
        <begin position="333"/>
        <end position="349"/>
    </location>
</feature>
<keyword evidence="5" id="KW-1185">Reference proteome</keyword>
<protein>
    <recommendedName>
        <fullName evidence="3">PPE domain-containing protein</fullName>
    </recommendedName>
</protein>
<sequence>MGILALPVAAVIIPLAIRAGADPNGVIARLSRGEYGEQAMPIPDVIQAVREGSSEGWHIAASASNVLAAGHVDAVGQATQLLEDVGAGWQGDAAALALRRIMRMIKVSEQASESYEENAKNLTGVAGEFDALKRSVEDMPPHPPDKSLWDIVTPWQTDTEAAISEYNAKATENLEKYNSYASSVESATQRLKLHYGHVEQFDADSPPPPPERDDRGYSPDPGHTVVAAYGGGGGSGPVTPAWTPQGQASAHPPSQGGIGVVPPVPAGTTPSAVASRAPGHAAAATPRVGGGGSGPAGGSPVVSGPYAGGPHARGGAGGTGGPPASGQRPGVESRSGSGAPTSAAPAGQGRAVGAVPPAGSSRSRSEGDDDGEHLDELTRADDALFQLDRKAVDPSTGMRVMDSGSLGG</sequence>
<dbReference type="RefSeq" id="WP_378248987.1">
    <property type="nucleotide sequence ID" value="NZ_JBHSKF010000010.1"/>
</dbReference>
<feature type="compositionally biased region" description="Low complexity" evidence="2">
    <location>
        <begin position="298"/>
        <end position="310"/>
    </location>
</feature>
<feature type="compositionally biased region" description="Gly residues" evidence="2">
    <location>
        <begin position="288"/>
        <end position="297"/>
    </location>
</feature>
<dbReference type="InterPro" id="IPR038332">
    <property type="entry name" value="PPE_sf"/>
</dbReference>
<comment type="caution">
    <text evidence="4">The sequence shown here is derived from an EMBL/GenBank/DDBJ whole genome shotgun (WGS) entry which is preliminary data.</text>
</comment>
<dbReference type="Gene3D" id="1.20.1260.20">
    <property type="entry name" value="PPE superfamily"/>
    <property type="match status" value="1"/>
</dbReference>
<dbReference type="InterPro" id="IPR000030">
    <property type="entry name" value="PPE_dom"/>
</dbReference>
<evidence type="ECO:0000313" key="5">
    <source>
        <dbReference type="Proteomes" id="UP001596157"/>
    </source>
</evidence>
<dbReference type="EMBL" id="JBHSKF010000010">
    <property type="protein sequence ID" value="MFC5289136.1"/>
    <property type="molecule type" value="Genomic_DNA"/>
</dbReference>
<dbReference type="Proteomes" id="UP001596157">
    <property type="component" value="Unassembled WGS sequence"/>
</dbReference>
<proteinExistence type="inferred from homology"/>
<evidence type="ECO:0000256" key="2">
    <source>
        <dbReference type="SAM" id="MobiDB-lite"/>
    </source>
</evidence>
<accession>A0ABW0EQS7</accession>
<evidence type="ECO:0000256" key="1">
    <source>
        <dbReference type="ARBA" id="ARBA00010652"/>
    </source>
</evidence>
<feature type="region of interest" description="Disordered" evidence="2">
    <location>
        <begin position="200"/>
        <end position="382"/>
    </location>
</feature>
<feature type="compositionally biased region" description="Gly residues" evidence="2">
    <location>
        <begin position="311"/>
        <end position="323"/>
    </location>
</feature>
<reference evidence="5" key="1">
    <citation type="journal article" date="2019" name="Int. J. Syst. Evol. Microbiol.">
        <title>The Global Catalogue of Microorganisms (GCM) 10K type strain sequencing project: providing services to taxonomists for standard genome sequencing and annotation.</title>
        <authorList>
            <consortium name="The Broad Institute Genomics Platform"/>
            <consortium name="The Broad Institute Genome Sequencing Center for Infectious Disease"/>
            <person name="Wu L."/>
            <person name="Ma J."/>
        </authorList>
    </citation>
    <scope>NUCLEOTIDE SEQUENCE [LARGE SCALE GENOMIC DNA]</scope>
    <source>
        <strain evidence="5">CCUG 59778</strain>
    </source>
</reference>
<dbReference type="Pfam" id="PF00823">
    <property type="entry name" value="PPE"/>
    <property type="match status" value="1"/>
</dbReference>
<organism evidence="4 5">
    <name type="scientific">Actinokineospora guangxiensis</name>
    <dbReference type="NCBI Taxonomy" id="1490288"/>
    <lineage>
        <taxon>Bacteria</taxon>
        <taxon>Bacillati</taxon>
        <taxon>Actinomycetota</taxon>
        <taxon>Actinomycetes</taxon>
        <taxon>Pseudonocardiales</taxon>
        <taxon>Pseudonocardiaceae</taxon>
        <taxon>Actinokineospora</taxon>
    </lineage>
</organism>
<dbReference type="SUPFAM" id="SSF140459">
    <property type="entry name" value="PE/PPE dimer-like"/>
    <property type="match status" value="1"/>
</dbReference>
<comment type="similarity">
    <text evidence="1">Belongs to the mycobacterial PPE family.</text>
</comment>
<gene>
    <name evidence="4" type="ORF">ACFPM7_18965</name>
</gene>
<evidence type="ECO:0000313" key="4">
    <source>
        <dbReference type="EMBL" id="MFC5289136.1"/>
    </source>
</evidence>